<proteinExistence type="predicted"/>
<comment type="caution">
    <text evidence="2">The sequence shown here is derived from an EMBL/GenBank/DDBJ whole genome shotgun (WGS) entry which is preliminary data.</text>
</comment>
<organism evidence="2 3">
    <name type="scientific">Schizothecium vesticola</name>
    <dbReference type="NCBI Taxonomy" id="314040"/>
    <lineage>
        <taxon>Eukaryota</taxon>
        <taxon>Fungi</taxon>
        <taxon>Dikarya</taxon>
        <taxon>Ascomycota</taxon>
        <taxon>Pezizomycotina</taxon>
        <taxon>Sordariomycetes</taxon>
        <taxon>Sordariomycetidae</taxon>
        <taxon>Sordariales</taxon>
        <taxon>Schizotheciaceae</taxon>
        <taxon>Schizothecium</taxon>
    </lineage>
</organism>
<protein>
    <submittedName>
        <fullName evidence="2">Uncharacterized protein</fullName>
    </submittedName>
</protein>
<sequence length="235" mass="26094">MPARLGRTTFCRVSTRSDYISASSYLARPSIGHRTSTRSRPWQPRRESSSRRYSRSFLWTNLLCAGTNLFARFLCVACMRSLPVRERLDRPPPERTVTSWVRVEPLRREDKSFEPSTGAASCLLYPFSSSQPVPPGLRGPLSHTRAPGLSPLRCPRHPDQPELTGRKASSTPIGPPLRGRWSGCGHRKRSFHQRNGSPSSPRAPPTISCCANTNPVSGIRQGPSHTGARRTGDTH</sequence>
<dbReference type="Proteomes" id="UP001172155">
    <property type="component" value="Unassembled WGS sequence"/>
</dbReference>
<evidence type="ECO:0000313" key="2">
    <source>
        <dbReference type="EMBL" id="KAK0754446.1"/>
    </source>
</evidence>
<feature type="region of interest" description="Disordered" evidence="1">
    <location>
        <begin position="133"/>
        <end position="235"/>
    </location>
</feature>
<evidence type="ECO:0000313" key="3">
    <source>
        <dbReference type="Proteomes" id="UP001172155"/>
    </source>
</evidence>
<keyword evidence="3" id="KW-1185">Reference proteome</keyword>
<dbReference type="EMBL" id="JAUKUD010000001">
    <property type="protein sequence ID" value="KAK0754446.1"/>
    <property type="molecule type" value="Genomic_DNA"/>
</dbReference>
<reference evidence="2" key="1">
    <citation type="submission" date="2023-06" db="EMBL/GenBank/DDBJ databases">
        <title>Genome-scale phylogeny and comparative genomics of the fungal order Sordariales.</title>
        <authorList>
            <consortium name="Lawrence Berkeley National Laboratory"/>
            <person name="Hensen N."/>
            <person name="Bonometti L."/>
            <person name="Westerberg I."/>
            <person name="Brannstrom I.O."/>
            <person name="Guillou S."/>
            <person name="Cros-Aarteil S."/>
            <person name="Calhoun S."/>
            <person name="Haridas S."/>
            <person name="Kuo A."/>
            <person name="Mondo S."/>
            <person name="Pangilinan J."/>
            <person name="Riley R."/>
            <person name="LaButti K."/>
            <person name="Andreopoulos B."/>
            <person name="Lipzen A."/>
            <person name="Chen C."/>
            <person name="Yanf M."/>
            <person name="Daum C."/>
            <person name="Ng V."/>
            <person name="Clum A."/>
            <person name="Steindorff A."/>
            <person name="Ohm R."/>
            <person name="Martin F."/>
            <person name="Silar P."/>
            <person name="Natvig D."/>
            <person name="Lalanne C."/>
            <person name="Gautier V."/>
            <person name="Ament-velasquez S.L."/>
            <person name="Kruys A."/>
            <person name="Hutchinson M.I."/>
            <person name="Powell A.J."/>
            <person name="Barry K."/>
            <person name="Miller A.N."/>
            <person name="Grigoriev I.V."/>
            <person name="Debuchy R."/>
            <person name="Gladieux P."/>
            <person name="Thoren M.H."/>
            <person name="Johannesson H."/>
        </authorList>
    </citation>
    <scope>NUCLEOTIDE SEQUENCE</scope>
    <source>
        <strain evidence="2">SMH3187-1</strain>
    </source>
</reference>
<accession>A0AA40FBV2</accession>
<name>A0AA40FBV2_9PEZI</name>
<gene>
    <name evidence="2" type="ORF">B0T18DRAFT_37166</name>
</gene>
<evidence type="ECO:0000256" key="1">
    <source>
        <dbReference type="SAM" id="MobiDB-lite"/>
    </source>
</evidence>
<dbReference type="AlphaFoldDB" id="A0AA40FBV2"/>